<sequence length="74" mass="9236">MRTILRLRGVLWCKRHRYYVSLEQVEIEPSIRFMWVSPEGFQWRETAFVRGWLHCRFRWKERSDESIDRECDGD</sequence>
<dbReference type="EMBL" id="CM042014">
    <property type="protein sequence ID" value="KAI3723631.1"/>
    <property type="molecule type" value="Genomic_DNA"/>
</dbReference>
<reference evidence="1 2" key="2">
    <citation type="journal article" date="2022" name="Mol. Ecol. Resour.">
        <title>The genomes of chicory, endive, great burdock and yacon provide insights into Asteraceae paleo-polyploidization history and plant inulin production.</title>
        <authorList>
            <person name="Fan W."/>
            <person name="Wang S."/>
            <person name="Wang H."/>
            <person name="Wang A."/>
            <person name="Jiang F."/>
            <person name="Liu H."/>
            <person name="Zhao H."/>
            <person name="Xu D."/>
            <person name="Zhang Y."/>
        </authorList>
    </citation>
    <scope>NUCLEOTIDE SEQUENCE [LARGE SCALE GENOMIC DNA]</scope>
    <source>
        <strain evidence="2">cv. Punajuju</strain>
        <tissue evidence="1">Leaves</tissue>
    </source>
</reference>
<evidence type="ECO:0000313" key="2">
    <source>
        <dbReference type="Proteomes" id="UP001055811"/>
    </source>
</evidence>
<keyword evidence="2" id="KW-1185">Reference proteome</keyword>
<dbReference type="Proteomes" id="UP001055811">
    <property type="component" value="Linkage Group LG06"/>
</dbReference>
<evidence type="ECO:0000313" key="1">
    <source>
        <dbReference type="EMBL" id="KAI3723631.1"/>
    </source>
</evidence>
<accession>A0ACB9BNM2</accession>
<name>A0ACB9BNM2_CICIN</name>
<comment type="caution">
    <text evidence="1">The sequence shown here is derived from an EMBL/GenBank/DDBJ whole genome shotgun (WGS) entry which is preliminary data.</text>
</comment>
<reference evidence="2" key="1">
    <citation type="journal article" date="2022" name="Mol. Ecol. Resour.">
        <title>The genomes of chicory, endive, great burdock and yacon provide insights into Asteraceae palaeo-polyploidization history and plant inulin production.</title>
        <authorList>
            <person name="Fan W."/>
            <person name="Wang S."/>
            <person name="Wang H."/>
            <person name="Wang A."/>
            <person name="Jiang F."/>
            <person name="Liu H."/>
            <person name="Zhao H."/>
            <person name="Xu D."/>
            <person name="Zhang Y."/>
        </authorList>
    </citation>
    <scope>NUCLEOTIDE SEQUENCE [LARGE SCALE GENOMIC DNA]</scope>
    <source>
        <strain evidence="2">cv. Punajuju</strain>
    </source>
</reference>
<protein>
    <submittedName>
        <fullName evidence="1">Uncharacterized protein</fullName>
    </submittedName>
</protein>
<gene>
    <name evidence="1" type="ORF">L2E82_35384</name>
</gene>
<proteinExistence type="predicted"/>
<organism evidence="1 2">
    <name type="scientific">Cichorium intybus</name>
    <name type="common">Chicory</name>
    <dbReference type="NCBI Taxonomy" id="13427"/>
    <lineage>
        <taxon>Eukaryota</taxon>
        <taxon>Viridiplantae</taxon>
        <taxon>Streptophyta</taxon>
        <taxon>Embryophyta</taxon>
        <taxon>Tracheophyta</taxon>
        <taxon>Spermatophyta</taxon>
        <taxon>Magnoliopsida</taxon>
        <taxon>eudicotyledons</taxon>
        <taxon>Gunneridae</taxon>
        <taxon>Pentapetalae</taxon>
        <taxon>asterids</taxon>
        <taxon>campanulids</taxon>
        <taxon>Asterales</taxon>
        <taxon>Asteraceae</taxon>
        <taxon>Cichorioideae</taxon>
        <taxon>Cichorieae</taxon>
        <taxon>Cichoriinae</taxon>
        <taxon>Cichorium</taxon>
    </lineage>
</organism>